<gene>
    <name evidence="5" type="ORF">IXB50_20670</name>
</gene>
<dbReference type="PROSITE" id="PS51352">
    <property type="entry name" value="THIOREDOXIN_2"/>
    <property type="match status" value="1"/>
</dbReference>
<name>A0A947DIS4_9CYAN</name>
<sequence>MLCDREGQRVPQITFRIFLEVGWCDLSTADLFSHKTVVAFAVSGAFTQPHAPIQLLGYNQYAEAFRANGVDEILCISVNDPFSLATWAQEEGADQVRFIPDTKGDFTHEMGMMVNLSNKGMGNRSRHYSMLVKNEIIEKVFVEQDSFETMPVVSNAETMLNYINPKAKKSEQTAVLMQMWRTMLSA</sequence>
<comment type="function">
    <text evidence="3">Thiol-specific peroxidase that catalyzes the reduction of hydrogen peroxide and organic hydroperoxides to water and alcohols, respectively. Plays a role in cell protection against oxidative stress by detoxifying peroxides.</text>
</comment>
<keyword evidence="3" id="KW-0049">Antioxidant</keyword>
<dbReference type="EC" id="1.11.1.27" evidence="3"/>
<dbReference type="AlphaFoldDB" id="A0A947DIS4"/>
<dbReference type="InterPro" id="IPR036249">
    <property type="entry name" value="Thioredoxin-like_sf"/>
</dbReference>
<dbReference type="Pfam" id="PF08534">
    <property type="entry name" value="Redoxin"/>
    <property type="match status" value="1"/>
</dbReference>
<dbReference type="EMBL" id="JADOES010000061">
    <property type="protein sequence ID" value="MBT9317836.1"/>
    <property type="molecule type" value="Genomic_DNA"/>
</dbReference>
<dbReference type="GO" id="GO:0034599">
    <property type="term" value="P:cellular response to oxidative stress"/>
    <property type="evidence" value="ECO:0007669"/>
    <property type="project" value="InterPro"/>
</dbReference>
<evidence type="ECO:0000256" key="3">
    <source>
        <dbReference type="RuleBase" id="RU366011"/>
    </source>
</evidence>
<evidence type="ECO:0000256" key="2">
    <source>
        <dbReference type="ARBA" id="ARBA00023002"/>
    </source>
</evidence>
<feature type="domain" description="Thioredoxin" evidence="4">
    <location>
        <begin position="4"/>
        <end position="168"/>
    </location>
</feature>
<protein>
    <recommendedName>
        <fullName evidence="3">Glutathione-dependent peroxiredoxin</fullName>
        <ecNumber evidence="3">1.11.1.27</ecNumber>
    </recommendedName>
</protein>
<reference evidence="5" key="2">
    <citation type="journal article" date="2021" name="Mar. Drugs">
        <title>Genome Reduction and Secondary Metabolism of the Marine Sponge-Associated Cyanobacterium Leptothoe.</title>
        <authorList>
            <person name="Konstantinou D."/>
            <person name="Popin R.V."/>
            <person name="Fewer D.P."/>
            <person name="Sivonen K."/>
            <person name="Gkelis S."/>
        </authorList>
    </citation>
    <scope>NUCLEOTIDE SEQUENCE</scope>
    <source>
        <strain evidence="5">TAU-MAC 1115</strain>
    </source>
</reference>
<comment type="catalytic activity">
    <reaction evidence="3">
        <text>a hydroperoxide + 2 glutathione = an alcohol + glutathione disulfide + H2O</text>
        <dbReference type="Rhea" id="RHEA:62632"/>
        <dbReference type="ChEBI" id="CHEBI:15377"/>
        <dbReference type="ChEBI" id="CHEBI:30879"/>
        <dbReference type="ChEBI" id="CHEBI:35924"/>
        <dbReference type="ChEBI" id="CHEBI:57925"/>
        <dbReference type="ChEBI" id="CHEBI:58297"/>
        <dbReference type="EC" id="1.11.1.27"/>
    </reaction>
</comment>
<evidence type="ECO:0000256" key="1">
    <source>
        <dbReference type="ARBA" id="ARBA00022559"/>
    </source>
</evidence>
<evidence type="ECO:0000259" key="4">
    <source>
        <dbReference type="PROSITE" id="PS51352"/>
    </source>
</evidence>
<dbReference type="PANTHER" id="PTHR10430:SF16">
    <property type="entry name" value="PEROXIREDOXIN-5, MITOCHONDRIAL"/>
    <property type="match status" value="1"/>
</dbReference>
<dbReference type="GO" id="GO:0008379">
    <property type="term" value="F:thioredoxin peroxidase activity"/>
    <property type="evidence" value="ECO:0007669"/>
    <property type="project" value="InterPro"/>
</dbReference>
<dbReference type="GO" id="GO:0005737">
    <property type="term" value="C:cytoplasm"/>
    <property type="evidence" value="ECO:0007669"/>
    <property type="project" value="TreeGrafter"/>
</dbReference>
<dbReference type="Gene3D" id="3.40.30.10">
    <property type="entry name" value="Glutaredoxin"/>
    <property type="match status" value="1"/>
</dbReference>
<dbReference type="PANTHER" id="PTHR10430">
    <property type="entry name" value="PEROXIREDOXIN"/>
    <property type="match status" value="1"/>
</dbReference>
<reference evidence="5" key="1">
    <citation type="submission" date="2020-11" db="EMBL/GenBank/DDBJ databases">
        <authorList>
            <person name="Konstantinou D."/>
            <person name="Gkelis S."/>
            <person name="Popin R."/>
            <person name="Fewer D."/>
            <person name="Sivonen K."/>
        </authorList>
    </citation>
    <scope>NUCLEOTIDE SEQUENCE</scope>
    <source>
        <strain evidence="5">TAU-MAC 1115</strain>
    </source>
</reference>
<keyword evidence="1 3" id="KW-0575">Peroxidase</keyword>
<proteinExistence type="inferred from homology"/>
<dbReference type="InterPro" id="IPR013766">
    <property type="entry name" value="Thioredoxin_domain"/>
</dbReference>
<keyword evidence="2 3" id="KW-0560">Oxidoreductase</keyword>
<accession>A0A947DIS4</accession>
<comment type="similarity">
    <text evidence="3">Belongs to the peroxiredoxin family. Prx5 subfamily.</text>
</comment>
<dbReference type="InterPro" id="IPR013740">
    <property type="entry name" value="Redoxin"/>
</dbReference>
<dbReference type="GO" id="GO:0045454">
    <property type="term" value="P:cell redox homeostasis"/>
    <property type="evidence" value="ECO:0007669"/>
    <property type="project" value="TreeGrafter"/>
</dbReference>
<keyword evidence="3" id="KW-0676">Redox-active center</keyword>
<dbReference type="GO" id="GO:0042744">
    <property type="term" value="P:hydrogen peroxide catabolic process"/>
    <property type="evidence" value="ECO:0007669"/>
    <property type="project" value="TreeGrafter"/>
</dbReference>
<evidence type="ECO:0000313" key="5">
    <source>
        <dbReference type="EMBL" id="MBT9317836.1"/>
    </source>
</evidence>
<dbReference type="InterPro" id="IPR037944">
    <property type="entry name" value="PRX5-like"/>
</dbReference>
<comment type="caution">
    <text evidence="5">The sequence shown here is derived from an EMBL/GenBank/DDBJ whole genome shotgun (WGS) entry which is preliminary data.</text>
</comment>
<evidence type="ECO:0000313" key="6">
    <source>
        <dbReference type="Proteomes" id="UP000717364"/>
    </source>
</evidence>
<dbReference type="SUPFAM" id="SSF52833">
    <property type="entry name" value="Thioredoxin-like"/>
    <property type="match status" value="1"/>
</dbReference>
<dbReference type="CDD" id="cd03013">
    <property type="entry name" value="PRX5_like"/>
    <property type="match status" value="1"/>
</dbReference>
<keyword evidence="6" id="KW-1185">Reference proteome</keyword>
<dbReference type="Proteomes" id="UP000717364">
    <property type="component" value="Unassembled WGS sequence"/>
</dbReference>
<organism evidence="5 6">
    <name type="scientific">Leptothoe spongobia TAU-MAC 1115</name>
    <dbReference type="NCBI Taxonomy" id="1967444"/>
    <lineage>
        <taxon>Bacteria</taxon>
        <taxon>Bacillati</taxon>
        <taxon>Cyanobacteriota</taxon>
        <taxon>Cyanophyceae</taxon>
        <taxon>Nodosilineales</taxon>
        <taxon>Cymatolegaceae</taxon>
        <taxon>Leptothoe</taxon>
        <taxon>Leptothoe spongobia</taxon>
    </lineage>
</organism>
<dbReference type="RefSeq" id="WP_215610899.1">
    <property type="nucleotide sequence ID" value="NZ_JADOES010000061.1"/>
</dbReference>